<evidence type="ECO:0000256" key="1">
    <source>
        <dbReference type="ARBA" id="ARBA00000085"/>
    </source>
</evidence>
<dbReference type="SUPFAM" id="SSF47384">
    <property type="entry name" value="Homodimeric domain of signal transducing histidine kinase"/>
    <property type="match status" value="1"/>
</dbReference>
<feature type="domain" description="HAMP" evidence="14">
    <location>
        <begin position="200"/>
        <end position="252"/>
    </location>
</feature>
<dbReference type="Pfam" id="PF02518">
    <property type="entry name" value="HATPase_c"/>
    <property type="match status" value="1"/>
</dbReference>
<dbReference type="SMART" id="SM00388">
    <property type="entry name" value="HisKA"/>
    <property type="match status" value="1"/>
</dbReference>
<keyword evidence="9" id="KW-0902">Two-component regulatory system</keyword>
<name>A0A6L7F4S2_9ACTN</name>
<dbReference type="Gene3D" id="3.30.565.10">
    <property type="entry name" value="Histidine kinase-like ATPase, C-terminal domain"/>
    <property type="match status" value="1"/>
</dbReference>
<keyword evidence="6 12" id="KW-0812">Transmembrane</keyword>
<dbReference type="Proteomes" id="UP000473325">
    <property type="component" value="Unassembled WGS sequence"/>
</dbReference>
<dbReference type="InterPro" id="IPR003594">
    <property type="entry name" value="HATPase_dom"/>
</dbReference>
<keyword evidence="5" id="KW-0808">Transferase</keyword>
<dbReference type="PANTHER" id="PTHR45436:SF5">
    <property type="entry name" value="SENSOR HISTIDINE KINASE TRCS"/>
    <property type="match status" value="1"/>
</dbReference>
<dbReference type="CDD" id="cd06225">
    <property type="entry name" value="HAMP"/>
    <property type="match status" value="1"/>
</dbReference>
<dbReference type="InterPro" id="IPR003660">
    <property type="entry name" value="HAMP_dom"/>
</dbReference>
<evidence type="ECO:0000256" key="8">
    <source>
        <dbReference type="ARBA" id="ARBA00022989"/>
    </source>
</evidence>
<evidence type="ECO:0000256" key="9">
    <source>
        <dbReference type="ARBA" id="ARBA00023012"/>
    </source>
</evidence>
<evidence type="ECO:0000313" key="15">
    <source>
        <dbReference type="EMBL" id="MXG92186.1"/>
    </source>
</evidence>
<evidence type="ECO:0000256" key="2">
    <source>
        <dbReference type="ARBA" id="ARBA00004236"/>
    </source>
</evidence>
<dbReference type="GO" id="GO:0000155">
    <property type="term" value="F:phosphorelay sensor kinase activity"/>
    <property type="evidence" value="ECO:0007669"/>
    <property type="project" value="InterPro"/>
</dbReference>
<accession>A0A6L7F4S2</accession>
<dbReference type="InterPro" id="IPR004358">
    <property type="entry name" value="Sig_transdc_His_kin-like_C"/>
</dbReference>
<comment type="caution">
    <text evidence="15">The sequence shown here is derived from an EMBL/GenBank/DDBJ whole genome shotgun (WGS) entry which is preliminary data.</text>
</comment>
<evidence type="ECO:0000256" key="3">
    <source>
        <dbReference type="ARBA" id="ARBA00012438"/>
    </source>
</evidence>
<feature type="compositionally biased region" description="Basic and acidic residues" evidence="11">
    <location>
        <begin position="472"/>
        <end position="496"/>
    </location>
</feature>
<feature type="transmembrane region" description="Helical" evidence="12">
    <location>
        <begin position="23"/>
        <end position="45"/>
    </location>
</feature>
<evidence type="ECO:0000313" key="16">
    <source>
        <dbReference type="Proteomes" id="UP000473325"/>
    </source>
</evidence>
<dbReference type="SMART" id="SM00304">
    <property type="entry name" value="HAMP"/>
    <property type="match status" value="1"/>
</dbReference>
<evidence type="ECO:0000256" key="6">
    <source>
        <dbReference type="ARBA" id="ARBA00022692"/>
    </source>
</evidence>
<keyword evidence="4" id="KW-0597">Phosphoprotein</keyword>
<proteinExistence type="predicted"/>
<keyword evidence="10 12" id="KW-0472">Membrane</keyword>
<gene>
    <name evidence="15" type="ORF">GRQ65_21810</name>
</gene>
<evidence type="ECO:0000256" key="12">
    <source>
        <dbReference type="SAM" id="Phobius"/>
    </source>
</evidence>
<feature type="region of interest" description="Disordered" evidence="11">
    <location>
        <begin position="466"/>
        <end position="496"/>
    </location>
</feature>
<dbReference type="PROSITE" id="PS50885">
    <property type="entry name" value="HAMP"/>
    <property type="match status" value="1"/>
</dbReference>
<comment type="catalytic activity">
    <reaction evidence="1">
        <text>ATP + protein L-histidine = ADP + protein N-phospho-L-histidine.</text>
        <dbReference type="EC" id="2.7.13.3"/>
    </reaction>
</comment>
<dbReference type="InterPro" id="IPR036890">
    <property type="entry name" value="HATPase_C_sf"/>
</dbReference>
<dbReference type="PRINTS" id="PR00344">
    <property type="entry name" value="BCTRLSENSOR"/>
</dbReference>
<dbReference type="Pfam" id="PF00672">
    <property type="entry name" value="HAMP"/>
    <property type="match status" value="1"/>
</dbReference>
<dbReference type="PROSITE" id="PS50109">
    <property type="entry name" value="HIS_KIN"/>
    <property type="match status" value="1"/>
</dbReference>
<keyword evidence="7" id="KW-0418">Kinase</keyword>
<dbReference type="AlphaFoldDB" id="A0A6L7F4S2"/>
<evidence type="ECO:0000259" key="14">
    <source>
        <dbReference type="PROSITE" id="PS50885"/>
    </source>
</evidence>
<keyword evidence="16" id="KW-1185">Reference proteome</keyword>
<evidence type="ECO:0000259" key="13">
    <source>
        <dbReference type="PROSITE" id="PS50109"/>
    </source>
</evidence>
<dbReference type="Gene3D" id="1.10.287.130">
    <property type="match status" value="1"/>
</dbReference>
<evidence type="ECO:0000256" key="5">
    <source>
        <dbReference type="ARBA" id="ARBA00022679"/>
    </source>
</evidence>
<dbReference type="EMBL" id="WUEK01000020">
    <property type="protein sequence ID" value="MXG92186.1"/>
    <property type="molecule type" value="Genomic_DNA"/>
</dbReference>
<evidence type="ECO:0000256" key="11">
    <source>
        <dbReference type="SAM" id="MobiDB-lite"/>
    </source>
</evidence>
<sequence length="496" mass="53664">MAVTTTDAAPGPRRSGVSVRVRITATVALLAALALTAAGLIVYLIEDERIEEQISAQVDQNVAEFREFQARDGAAYATVGELLRAFLDRQVTDEDEALVIWYDGEPQATSFGGYTGAKDVFRREVAGIVDDNGSTTIDDPRDELIVHAQTVQRGDQTGALLVVTYYGDARAGLVGTIQTYAVVSLLALLVITGFAAAQSGRLLRPLRRMRTTAEAIGDSDLSQRLPETGNDDITALTRTFNGMLDRLEAAFTGQRRFLDDAGHELKTPLTVLRGHLELLDVGDPREIAETRDLLLDEVDRMSRLVGDLILLAKSDRPDFVTPRPTDLTGLTVDTLAKARGLAERRWALDETASAVVAVDEQRLTQALLQLCDNAVTHTTPADTIALGSSYDGTRVRLWVRDTGPGVAPEQRELVFERFGRGDAPPGGEAPDSGFGLGLSIVRAIAHAHGGEVDLAHEHPHGARFTVTVPAGEPHEPPDRVTRRLPTVEETHPWPAS</sequence>
<dbReference type="PANTHER" id="PTHR45436">
    <property type="entry name" value="SENSOR HISTIDINE KINASE YKOH"/>
    <property type="match status" value="1"/>
</dbReference>
<evidence type="ECO:0000256" key="10">
    <source>
        <dbReference type="ARBA" id="ARBA00023136"/>
    </source>
</evidence>
<dbReference type="EC" id="2.7.13.3" evidence="3"/>
<dbReference type="GO" id="GO:0005886">
    <property type="term" value="C:plasma membrane"/>
    <property type="evidence" value="ECO:0007669"/>
    <property type="project" value="UniProtKB-SubCell"/>
</dbReference>
<protein>
    <recommendedName>
        <fullName evidence="3">histidine kinase</fullName>
        <ecNumber evidence="3">2.7.13.3</ecNumber>
    </recommendedName>
</protein>
<dbReference type="InterPro" id="IPR003661">
    <property type="entry name" value="HisK_dim/P_dom"/>
</dbReference>
<dbReference type="SMART" id="SM00387">
    <property type="entry name" value="HATPase_c"/>
    <property type="match status" value="1"/>
</dbReference>
<dbReference type="CDD" id="cd00082">
    <property type="entry name" value="HisKA"/>
    <property type="match status" value="1"/>
</dbReference>
<dbReference type="Gene3D" id="6.10.340.10">
    <property type="match status" value="1"/>
</dbReference>
<dbReference type="SUPFAM" id="SSF158472">
    <property type="entry name" value="HAMP domain-like"/>
    <property type="match status" value="1"/>
</dbReference>
<evidence type="ECO:0000256" key="4">
    <source>
        <dbReference type="ARBA" id="ARBA00022553"/>
    </source>
</evidence>
<dbReference type="Pfam" id="PF00512">
    <property type="entry name" value="HisKA"/>
    <property type="match status" value="1"/>
</dbReference>
<feature type="domain" description="Histidine kinase" evidence="13">
    <location>
        <begin position="260"/>
        <end position="472"/>
    </location>
</feature>
<comment type="subcellular location">
    <subcellularLocation>
        <location evidence="2">Cell membrane</location>
    </subcellularLocation>
</comment>
<dbReference type="SUPFAM" id="SSF55874">
    <property type="entry name" value="ATPase domain of HSP90 chaperone/DNA topoisomerase II/histidine kinase"/>
    <property type="match status" value="1"/>
</dbReference>
<dbReference type="InterPro" id="IPR005467">
    <property type="entry name" value="His_kinase_dom"/>
</dbReference>
<reference evidence="15 16" key="1">
    <citation type="submission" date="2019-12" db="EMBL/GenBank/DDBJ databases">
        <authorList>
            <person name="Kun Z."/>
        </authorList>
    </citation>
    <scope>NUCLEOTIDE SEQUENCE [LARGE SCALE GENOMIC DNA]</scope>
    <source>
        <strain evidence="15 16">YIM 123512</strain>
    </source>
</reference>
<dbReference type="CDD" id="cd00075">
    <property type="entry name" value="HATPase"/>
    <property type="match status" value="1"/>
</dbReference>
<organism evidence="15 16">
    <name type="scientific">Nocardioides flavescens</name>
    <dbReference type="NCBI Taxonomy" id="2691959"/>
    <lineage>
        <taxon>Bacteria</taxon>
        <taxon>Bacillati</taxon>
        <taxon>Actinomycetota</taxon>
        <taxon>Actinomycetes</taxon>
        <taxon>Propionibacteriales</taxon>
        <taxon>Nocardioidaceae</taxon>
        <taxon>Nocardioides</taxon>
    </lineage>
</organism>
<evidence type="ECO:0000256" key="7">
    <source>
        <dbReference type="ARBA" id="ARBA00022777"/>
    </source>
</evidence>
<keyword evidence="8 12" id="KW-1133">Transmembrane helix</keyword>
<feature type="transmembrane region" description="Helical" evidence="12">
    <location>
        <begin position="180"/>
        <end position="200"/>
    </location>
</feature>
<dbReference type="InterPro" id="IPR036097">
    <property type="entry name" value="HisK_dim/P_sf"/>
</dbReference>
<dbReference type="InterPro" id="IPR050428">
    <property type="entry name" value="TCS_sensor_his_kinase"/>
</dbReference>